<evidence type="ECO:0000313" key="1">
    <source>
        <dbReference type="EMBL" id="BBA28294.1"/>
    </source>
</evidence>
<reference evidence="1 2" key="1">
    <citation type="submission" date="2017-05" db="EMBL/GenBank/DDBJ databases">
        <title>whole genome sequence of Prevotella melaninogenica GAI 07411.</title>
        <authorList>
            <person name="Kondo Y."/>
            <person name="Hoshino T."/>
        </authorList>
    </citation>
    <scope>NUCLEOTIDE SEQUENCE [LARGE SCALE GENOMIC DNA]</scope>
    <source>
        <strain evidence="1 2">GAI 07411</strain>
    </source>
</reference>
<gene>
    <name evidence="1" type="ORF">PMEL1_00185</name>
</gene>
<evidence type="ECO:0000313" key="2">
    <source>
        <dbReference type="Proteomes" id="UP000267517"/>
    </source>
</evidence>
<organism evidence="1 2">
    <name type="scientific">Prevotella melaninogenica</name>
    <dbReference type="NCBI Taxonomy" id="28132"/>
    <lineage>
        <taxon>Bacteria</taxon>
        <taxon>Pseudomonadati</taxon>
        <taxon>Bacteroidota</taxon>
        <taxon>Bacteroidia</taxon>
        <taxon>Bacteroidales</taxon>
        <taxon>Prevotellaceae</taxon>
        <taxon>Prevotella</taxon>
    </lineage>
</organism>
<protein>
    <submittedName>
        <fullName evidence="1">Uncharacterized protein</fullName>
    </submittedName>
</protein>
<dbReference type="AlphaFoldDB" id="A0A250KEG1"/>
<proteinExistence type="predicted"/>
<accession>A0A250KEG1</accession>
<dbReference type="Proteomes" id="UP000267517">
    <property type="component" value="Chromosome I"/>
</dbReference>
<name>A0A250KEG1_9BACT</name>
<sequence length="50" mass="5998">MATFVTMKKTAFTPLMEKRRFFILLQFLFNLNLREGLDDITYLQIIVIDK</sequence>
<dbReference type="EMBL" id="AP018049">
    <property type="protein sequence ID" value="BBA28294.1"/>
    <property type="molecule type" value="Genomic_DNA"/>
</dbReference>